<accession>A0ABU1BNA4</accession>
<feature type="transmembrane region" description="Helical" evidence="1">
    <location>
        <begin position="59"/>
        <end position="81"/>
    </location>
</feature>
<dbReference type="Proteomes" id="UP001225596">
    <property type="component" value="Unassembled WGS sequence"/>
</dbReference>
<keyword evidence="3" id="KW-1185">Reference proteome</keyword>
<keyword evidence="1" id="KW-0812">Transmembrane</keyword>
<dbReference type="RefSeq" id="WP_338436261.1">
    <property type="nucleotide sequence ID" value="NZ_JAUYVH010000003.1"/>
</dbReference>
<feature type="transmembrane region" description="Helical" evidence="1">
    <location>
        <begin position="27"/>
        <end position="47"/>
    </location>
</feature>
<organism evidence="2 3">
    <name type="scientific">Keguizhuia sedimenti</name>
    <dbReference type="NCBI Taxonomy" id="3064264"/>
    <lineage>
        <taxon>Bacteria</taxon>
        <taxon>Pseudomonadati</taxon>
        <taxon>Pseudomonadota</taxon>
        <taxon>Betaproteobacteria</taxon>
        <taxon>Burkholderiales</taxon>
        <taxon>Oxalobacteraceae</taxon>
        <taxon>Keguizhuia</taxon>
    </lineage>
</organism>
<comment type="caution">
    <text evidence="2">The sequence shown here is derived from an EMBL/GenBank/DDBJ whole genome shotgun (WGS) entry which is preliminary data.</text>
</comment>
<proteinExistence type="predicted"/>
<evidence type="ECO:0000256" key="1">
    <source>
        <dbReference type="SAM" id="Phobius"/>
    </source>
</evidence>
<feature type="transmembrane region" description="Helical" evidence="1">
    <location>
        <begin position="87"/>
        <end position="109"/>
    </location>
</feature>
<keyword evidence="1" id="KW-0472">Membrane</keyword>
<name>A0ABU1BNA4_9BURK</name>
<protein>
    <submittedName>
        <fullName evidence="2">DUF3147 family protein</fullName>
    </submittedName>
</protein>
<dbReference type="NCBIfam" id="NF006749">
    <property type="entry name" value="PRK09272.1-2"/>
    <property type="match status" value="1"/>
</dbReference>
<dbReference type="InterPro" id="IPR058117">
    <property type="entry name" value="BV97_02767-like"/>
</dbReference>
<evidence type="ECO:0000313" key="3">
    <source>
        <dbReference type="Proteomes" id="UP001225596"/>
    </source>
</evidence>
<dbReference type="EMBL" id="JAUYVH010000003">
    <property type="protein sequence ID" value="MDQ9170339.1"/>
    <property type="molecule type" value="Genomic_DNA"/>
</dbReference>
<evidence type="ECO:0000313" key="2">
    <source>
        <dbReference type="EMBL" id="MDQ9170339.1"/>
    </source>
</evidence>
<sequence>MWQYAVKIVVTSIIIVAVSEIAKRNSFWAAILASLPLTSLLAFIWMYVETGDTKQIAALSQGIFWLVIPSLALFLLLPILLRIEWNFWLSLALSCVATASAYYLMVWLLTRLGIKV</sequence>
<keyword evidence="1" id="KW-1133">Transmembrane helix</keyword>
<gene>
    <name evidence="2" type="ORF">Q8A64_07925</name>
</gene>
<reference evidence="2 3" key="1">
    <citation type="submission" date="2023-08" db="EMBL/GenBank/DDBJ databases">
        <title>Oxalobacteraceae gen .nov., isolated from river sludge outside the plant.</title>
        <authorList>
            <person name="Zhao S.Y."/>
        </authorList>
    </citation>
    <scope>NUCLEOTIDE SEQUENCE [LARGE SCALE GENOMIC DNA]</scope>
    <source>
        <strain evidence="2 3">R-40</strain>
    </source>
</reference>